<reference evidence="2" key="1">
    <citation type="submission" date="2023-06" db="EMBL/GenBank/DDBJ databases">
        <title>Survivors Of The Sea: Transcriptome response of Skeletonema marinoi to long-term dormancy.</title>
        <authorList>
            <person name="Pinder M.I.M."/>
            <person name="Kourtchenko O."/>
            <person name="Robertson E.K."/>
            <person name="Larsson T."/>
            <person name="Maumus F."/>
            <person name="Osuna-Cruz C.M."/>
            <person name="Vancaester E."/>
            <person name="Stenow R."/>
            <person name="Vandepoele K."/>
            <person name="Ploug H."/>
            <person name="Bruchert V."/>
            <person name="Godhe A."/>
            <person name="Topel M."/>
        </authorList>
    </citation>
    <scope>NUCLEOTIDE SEQUENCE</scope>
    <source>
        <strain evidence="2">R05AC</strain>
    </source>
</reference>
<gene>
    <name evidence="2" type="ORF">QTG54_015460</name>
</gene>
<evidence type="ECO:0000313" key="2">
    <source>
        <dbReference type="EMBL" id="KAK1733933.1"/>
    </source>
</evidence>
<dbReference type="Gene3D" id="1.10.287.1490">
    <property type="match status" value="1"/>
</dbReference>
<dbReference type="SUPFAM" id="SSF90257">
    <property type="entry name" value="Myosin rod fragments"/>
    <property type="match status" value="1"/>
</dbReference>
<keyword evidence="3" id="KW-1185">Reference proteome</keyword>
<feature type="coiled-coil region" evidence="1">
    <location>
        <begin position="19"/>
        <end position="125"/>
    </location>
</feature>
<protein>
    <submittedName>
        <fullName evidence="2">Uncharacterized protein</fullName>
    </submittedName>
</protein>
<accession>A0AAD9D5S0</accession>
<organism evidence="2 3">
    <name type="scientific">Skeletonema marinoi</name>
    <dbReference type="NCBI Taxonomy" id="267567"/>
    <lineage>
        <taxon>Eukaryota</taxon>
        <taxon>Sar</taxon>
        <taxon>Stramenopiles</taxon>
        <taxon>Ochrophyta</taxon>
        <taxon>Bacillariophyta</taxon>
        <taxon>Coscinodiscophyceae</taxon>
        <taxon>Thalassiosirophycidae</taxon>
        <taxon>Thalassiosirales</taxon>
        <taxon>Skeletonemataceae</taxon>
        <taxon>Skeletonema</taxon>
        <taxon>Skeletonema marinoi-dohrnii complex</taxon>
    </lineage>
</organism>
<sequence length="204" mass="22964">MGRRCCHCRCCCAAESEATKLLQEEITNYQSQIAKLNSDLASLQSQLTTAQSETTKFKDQYDQVQSDLTAQLTESTTQNDDLQQQIMDLNATLATERQKAQEQVKANLEKVKADIQSEAQQERAAAVVRTPSMPNCREEDAIATLTNDLGASQKQIEVIQLEMEVLQSKVDEAAELNSYNTQLQKELDAARPISPRRRLLWKLK</sequence>
<dbReference type="Proteomes" id="UP001224775">
    <property type="component" value="Unassembled WGS sequence"/>
</dbReference>
<dbReference type="AlphaFoldDB" id="A0AAD9D5S0"/>
<keyword evidence="1" id="KW-0175">Coiled coil</keyword>
<name>A0AAD9D5S0_9STRA</name>
<comment type="caution">
    <text evidence="2">The sequence shown here is derived from an EMBL/GenBank/DDBJ whole genome shotgun (WGS) entry which is preliminary data.</text>
</comment>
<evidence type="ECO:0000313" key="3">
    <source>
        <dbReference type="Proteomes" id="UP001224775"/>
    </source>
</evidence>
<evidence type="ECO:0000256" key="1">
    <source>
        <dbReference type="SAM" id="Coils"/>
    </source>
</evidence>
<proteinExistence type="predicted"/>
<dbReference type="EMBL" id="JATAAI010000043">
    <property type="protein sequence ID" value="KAK1733933.1"/>
    <property type="molecule type" value="Genomic_DNA"/>
</dbReference>